<evidence type="ECO:0000313" key="3">
    <source>
        <dbReference type="Proteomes" id="UP000008698"/>
    </source>
</evidence>
<dbReference type="EMBL" id="DS985221">
    <property type="protein sequence ID" value="EEY20326.1"/>
    <property type="molecule type" value="Genomic_DNA"/>
</dbReference>
<feature type="region of interest" description="Disordered" evidence="1">
    <location>
        <begin position="74"/>
        <end position="113"/>
    </location>
</feature>
<sequence length="123" mass="13335">MDTPDKPSSKPTFTAQAKSHDKSSQENQSQALASVSCEDTRGFCAVQRALPDAEKAPGDAGAIEIATRGLPTRSKLNQEPLVTRDSAGRVYGSASDSEKSRAGTKPETSEENWEFIKHFVDHR</sequence>
<accession>C9SNG1</accession>
<keyword evidence="3" id="KW-1185">Reference proteome</keyword>
<dbReference type="HOGENOM" id="CLU_2016954_0_0_1"/>
<proteinExistence type="predicted"/>
<organism evidence="3">
    <name type="scientific">Verticillium alfalfae (strain VaMs.102 / ATCC MYA-4576 / FGSC 10136)</name>
    <name type="common">Verticillium wilt of alfalfa</name>
    <name type="synonym">Verticillium albo-atrum</name>
    <dbReference type="NCBI Taxonomy" id="526221"/>
    <lineage>
        <taxon>Eukaryota</taxon>
        <taxon>Fungi</taxon>
        <taxon>Dikarya</taxon>
        <taxon>Ascomycota</taxon>
        <taxon>Pezizomycotina</taxon>
        <taxon>Sordariomycetes</taxon>
        <taxon>Hypocreomycetidae</taxon>
        <taxon>Glomerellales</taxon>
        <taxon>Plectosphaerellaceae</taxon>
        <taxon>Verticillium</taxon>
    </lineage>
</organism>
<dbReference type="Proteomes" id="UP000008698">
    <property type="component" value="Unassembled WGS sequence"/>
</dbReference>
<name>C9SNG1_VERA1</name>
<reference evidence="3" key="1">
    <citation type="journal article" date="2011" name="PLoS Pathog.">
        <title>Comparative genomics yields insights into niche adaptation of plant vascular wilt pathogens.</title>
        <authorList>
            <person name="Klosterman S.J."/>
            <person name="Subbarao K.V."/>
            <person name="Kang S."/>
            <person name="Veronese P."/>
            <person name="Gold S.E."/>
            <person name="Thomma B.P.H.J."/>
            <person name="Chen Z."/>
            <person name="Henrissat B."/>
            <person name="Lee Y.-H."/>
            <person name="Park J."/>
            <person name="Garcia-Pedrajas M.D."/>
            <person name="Barbara D.J."/>
            <person name="Anchieta A."/>
            <person name="de Jonge R."/>
            <person name="Santhanam P."/>
            <person name="Maruthachalam K."/>
            <person name="Atallah Z."/>
            <person name="Amyotte S.G."/>
            <person name="Paz Z."/>
            <person name="Inderbitzin P."/>
            <person name="Hayes R.J."/>
            <person name="Heiman D.I."/>
            <person name="Young S."/>
            <person name="Zeng Q."/>
            <person name="Engels R."/>
            <person name="Galagan J."/>
            <person name="Cuomo C.A."/>
            <person name="Dobinson K.F."/>
            <person name="Ma L.-J."/>
        </authorList>
    </citation>
    <scope>NUCLEOTIDE SEQUENCE [LARGE SCALE GENOMIC DNA]</scope>
    <source>
        <strain evidence="3">VaMs.102 / ATCC MYA-4576 / FGSC 10136</strain>
    </source>
</reference>
<dbReference type="KEGG" id="val:VDBG_06436"/>
<dbReference type="AlphaFoldDB" id="C9SNG1"/>
<evidence type="ECO:0000313" key="2">
    <source>
        <dbReference type="EMBL" id="EEY20326.1"/>
    </source>
</evidence>
<dbReference type="RefSeq" id="XP_003002874.1">
    <property type="nucleotide sequence ID" value="XM_003002828.1"/>
</dbReference>
<gene>
    <name evidence="2" type="ORF">VDBG_06436</name>
</gene>
<feature type="region of interest" description="Disordered" evidence="1">
    <location>
        <begin position="1"/>
        <end position="36"/>
    </location>
</feature>
<dbReference type="GeneID" id="9536147"/>
<protein>
    <submittedName>
        <fullName evidence="2">Predicted protein</fullName>
    </submittedName>
</protein>
<evidence type="ECO:0000256" key="1">
    <source>
        <dbReference type="SAM" id="MobiDB-lite"/>
    </source>
</evidence>